<dbReference type="EMBL" id="MHOD01000001">
    <property type="protein sequence ID" value="OGZ58722.1"/>
    <property type="molecule type" value="Genomic_DNA"/>
</dbReference>
<accession>A0A1G2H8E2</accession>
<name>A0A1G2H8E2_9BACT</name>
<gene>
    <name evidence="3" type="ORF">A2827_00345</name>
</gene>
<keyword evidence="1" id="KW-0812">Transmembrane</keyword>
<dbReference type="InterPro" id="IPR002035">
    <property type="entry name" value="VWF_A"/>
</dbReference>
<feature type="domain" description="VWFA" evidence="2">
    <location>
        <begin position="93"/>
        <end position="304"/>
    </location>
</feature>
<reference evidence="3 4" key="1">
    <citation type="journal article" date="2016" name="Nat. Commun.">
        <title>Thousands of microbial genomes shed light on interconnected biogeochemical processes in an aquifer system.</title>
        <authorList>
            <person name="Anantharaman K."/>
            <person name="Brown C.T."/>
            <person name="Hug L.A."/>
            <person name="Sharon I."/>
            <person name="Castelle C.J."/>
            <person name="Probst A.J."/>
            <person name="Thomas B.C."/>
            <person name="Singh A."/>
            <person name="Wilkins M.J."/>
            <person name="Karaoz U."/>
            <person name="Brodie E.L."/>
            <person name="Williams K.H."/>
            <person name="Hubbard S.S."/>
            <person name="Banfield J.F."/>
        </authorList>
    </citation>
    <scope>NUCLEOTIDE SEQUENCE [LARGE SCALE GENOMIC DNA]</scope>
</reference>
<evidence type="ECO:0000313" key="3">
    <source>
        <dbReference type="EMBL" id="OGZ58722.1"/>
    </source>
</evidence>
<protein>
    <recommendedName>
        <fullName evidence="2">VWFA domain-containing protein</fullName>
    </recommendedName>
</protein>
<evidence type="ECO:0000313" key="4">
    <source>
        <dbReference type="Proteomes" id="UP000177932"/>
    </source>
</evidence>
<proteinExistence type="predicted"/>
<keyword evidence="1" id="KW-0472">Membrane</keyword>
<dbReference type="AlphaFoldDB" id="A0A1G2H8E2"/>
<keyword evidence="1" id="KW-1133">Transmembrane helix</keyword>
<feature type="transmembrane region" description="Helical" evidence="1">
    <location>
        <begin position="56"/>
        <end position="77"/>
    </location>
</feature>
<dbReference type="CDD" id="cd00198">
    <property type="entry name" value="vWFA"/>
    <property type="match status" value="1"/>
</dbReference>
<dbReference type="Proteomes" id="UP000177932">
    <property type="component" value="Unassembled WGS sequence"/>
</dbReference>
<dbReference type="SUPFAM" id="SSF53300">
    <property type="entry name" value="vWA-like"/>
    <property type="match status" value="1"/>
</dbReference>
<dbReference type="PROSITE" id="PS50234">
    <property type="entry name" value="VWFA"/>
    <property type="match status" value="1"/>
</dbReference>
<evidence type="ECO:0000256" key="1">
    <source>
        <dbReference type="SAM" id="Phobius"/>
    </source>
</evidence>
<dbReference type="InterPro" id="IPR036465">
    <property type="entry name" value="vWFA_dom_sf"/>
</dbReference>
<dbReference type="STRING" id="1802158.A2827_00345"/>
<evidence type="ECO:0000259" key="2">
    <source>
        <dbReference type="PROSITE" id="PS50234"/>
    </source>
</evidence>
<dbReference type="Gene3D" id="3.40.50.410">
    <property type="entry name" value="von Willebrand factor, type A domain"/>
    <property type="match status" value="1"/>
</dbReference>
<dbReference type="Pfam" id="PF13519">
    <property type="entry name" value="VWA_2"/>
    <property type="match status" value="1"/>
</dbReference>
<comment type="caution">
    <text evidence="3">The sequence shown here is derived from an EMBL/GenBank/DDBJ whole genome shotgun (WGS) entry which is preliminary data.</text>
</comment>
<dbReference type="SMART" id="SM00327">
    <property type="entry name" value="VWA"/>
    <property type="match status" value="1"/>
</dbReference>
<feature type="transmembrane region" description="Helical" evidence="1">
    <location>
        <begin position="6"/>
        <end position="30"/>
    </location>
</feature>
<sequence length="349" mass="39323">MIVGPIFISFASPFFVCVAIAILTLIYFLYARRKKHNEIPTIKGFLLNKMSTKMRLVKILTFILSSAAILIFISASLDPRLAKYEMNSTQSRRILILFDGSGSMTVGFDDSNSPLPSYEKTRMGRAGIFVRKLVEKREGDAFSLIFFDSNSYISRDFTTDGKQIIEVLQPERLASASLENLSEALRLKEDAEAKGTQSEKGLFFAKDFILSHNGYRGDEILVYVGDLELQNYGLDRKVPVILQKFKDEYQIKTYAVAITSDYTKITDEERRQLSSQKLGLFSGTSVPVYKIEDVNSIEEISNLIAKDIPTATLHKTVLDQKSLALYFLMAGFVFIAFAIVVSEKFPKIP</sequence>
<feature type="transmembrane region" description="Helical" evidence="1">
    <location>
        <begin position="323"/>
        <end position="341"/>
    </location>
</feature>
<organism evidence="3 4">
    <name type="scientific">Candidatus Spechtbacteria bacterium RIFCSPHIGHO2_01_FULL_43_30</name>
    <dbReference type="NCBI Taxonomy" id="1802158"/>
    <lineage>
        <taxon>Bacteria</taxon>
        <taxon>Candidatus Spechtiibacteriota</taxon>
    </lineage>
</organism>